<dbReference type="InterPro" id="IPR046858">
    <property type="entry name" value="ChrB_N"/>
</dbReference>
<dbReference type="Pfam" id="PF09828">
    <property type="entry name" value="ChrB_C"/>
    <property type="match status" value="1"/>
</dbReference>
<reference evidence="3 4" key="1">
    <citation type="submission" date="2020-04" db="EMBL/GenBank/DDBJ databases">
        <authorList>
            <person name="De Canck E."/>
        </authorList>
    </citation>
    <scope>NUCLEOTIDE SEQUENCE [LARGE SCALE GENOMIC DNA]</scope>
    <source>
        <strain evidence="3 4">LMG 29660</strain>
    </source>
</reference>
<evidence type="ECO:0000259" key="1">
    <source>
        <dbReference type="Pfam" id="PF09828"/>
    </source>
</evidence>
<evidence type="ECO:0000313" key="4">
    <source>
        <dbReference type="Proteomes" id="UP000494135"/>
    </source>
</evidence>
<accession>A0A6J5DPW5</accession>
<gene>
    <name evidence="3" type="primary">chrB1_1</name>
    <name evidence="3" type="ORF">LMG29660_02541</name>
</gene>
<dbReference type="EMBL" id="CADIKG010000004">
    <property type="protein sequence ID" value="CAB3755192.1"/>
    <property type="molecule type" value="Genomic_DNA"/>
</dbReference>
<evidence type="ECO:0000259" key="2">
    <source>
        <dbReference type="Pfam" id="PF20229"/>
    </source>
</evidence>
<name>A0A6J5DPW5_9BURK</name>
<evidence type="ECO:0000313" key="3">
    <source>
        <dbReference type="EMBL" id="CAB3755192.1"/>
    </source>
</evidence>
<protein>
    <submittedName>
        <fullName evidence="3">Protein ChrB</fullName>
    </submittedName>
</protein>
<dbReference type="Pfam" id="PF20229">
    <property type="entry name" value="ChrB_N"/>
    <property type="match status" value="1"/>
</dbReference>
<sequence>MTAVYAAFMDTNASSWLLLIVSLPTAGATARMRIWRAVKALGCGALRDGAYLLPAHAEQAAQLHDLVDAARDGEGQAWLLHVRAEDAAGESEFQRLFDRTGDYADWLAELSEHRKTLPALAAADLTRLQRRHARTYEAIRRVDFFPGETSLRASAQWRDFSAAVEALRSPGEPHAAQRGVPRRDPAQYRGRVWATRRHLWVDRVASAWLIQRFIDPHARFVWLDNLAECPADALGFDFDGAPFTHVGVRVSFEVLLASFGLDDNEGLVRLGAMVHALDVGGSSVPEAGGFEAILAGARKRLADDDALLAEIGTVLDSLYVHFRGNRKPQPRYSAAT</sequence>
<feature type="domain" description="ChrB C-terminal" evidence="1">
    <location>
        <begin position="193"/>
        <end position="321"/>
    </location>
</feature>
<dbReference type="Proteomes" id="UP000494135">
    <property type="component" value="Unassembled WGS sequence"/>
</dbReference>
<dbReference type="InterPro" id="IPR018634">
    <property type="entry name" value="ChrB_C"/>
</dbReference>
<organism evidence="3 4">
    <name type="scientific">Burkholderia puraquae</name>
    <dbReference type="NCBI Taxonomy" id="1904757"/>
    <lineage>
        <taxon>Bacteria</taxon>
        <taxon>Pseudomonadati</taxon>
        <taxon>Pseudomonadota</taxon>
        <taxon>Betaproteobacteria</taxon>
        <taxon>Burkholderiales</taxon>
        <taxon>Burkholderiaceae</taxon>
        <taxon>Burkholderia</taxon>
        <taxon>Burkholderia cepacia complex</taxon>
    </lineage>
</organism>
<dbReference type="AlphaFoldDB" id="A0A6J5DPW5"/>
<feature type="domain" description="ChrB N-terminal" evidence="2">
    <location>
        <begin position="31"/>
        <end position="115"/>
    </location>
</feature>
<proteinExistence type="predicted"/>
<dbReference type="RefSeq" id="WP_425266480.1">
    <property type="nucleotide sequence ID" value="NZ_CADIKG010000004.1"/>
</dbReference>